<dbReference type="PANTHER" id="PTHR43584:SF8">
    <property type="entry name" value="N-ACETYLMURAMATE ALPHA-1-PHOSPHATE URIDYLYLTRANSFERASE"/>
    <property type="match status" value="1"/>
</dbReference>
<dbReference type="SUPFAM" id="SSF53448">
    <property type="entry name" value="Nucleotide-diphospho-sugar transferases"/>
    <property type="match status" value="1"/>
</dbReference>
<name>A0ABV5I0D9_9RHOB</name>
<evidence type="ECO:0000313" key="5">
    <source>
        <dbReference type="EMBL" id="MFB9150158.1"/>
    </source>
</evidence>
<accession>A0ABV5I0D9</accession>
<dbReference type="RefSeq" id="WP_377069700.1">
    <property type="nucleotide sequence ID" value="NZ_JBHMEC010000015.1"/>
</dbReference>
<keyword evidence="6" id="KW-1185">Reference proteome</keyword>
<reference evidence="5 6" key="1">
    <citation type="submission" date="2024-09" db="EMBL/GenBank/DDBJ databases">
        <authorList>
            <person name="Sun Q."/>
            <person name="Mori K."/>
        </authorList>
    </citation>
    <scope>NUCLEOTIDE SEQUENCE [LARGE SCALE GENOMIC DNA]</scope>
    <source>
        <strain evidence="5 6">CECT 9424</strain>
    </source>
</reference>
<dbReference type="EMBL" id="JBHMEC010000015">
    <property type="protein sequence ID" value="MFB9150158.1"/>
    <property type="molecule type" value="Genomic_DNA"/>
</dbReference>
<keyword evidence="2" id="KW-0548">Nucleotidyltransferase</keyword>
<dbReference type="PANTHER" id="PTHR43584">
    <property type="entry name" value="NUCLEOTIDYL TRANSFERASE"/>
    <property type="match status" value="1"/>
</dbReference>
<evidence type="ECO:0000256" key="3">
    <source>
        <dbReference type="ARBA" id="ARBA00022842"/>
    </source>
</evidence>
<evidence type="ECO:0000259" key="4">
    <source>
        <dbReference type="Pfam" id="PF12804"/>
    </source>
</evidence>
<feature type="domain" description="MobA-like NTP transferase" evidence="4">
    <location>
        <begin position="10"/>
        <end position="127"/>
    </location>
</feature>
<organism evidence="5 6">
    <name type="scientific">Roseovarius ramblicola</name>
    <dbReference type="NCBI Taxonomy" id="2022336"/>
    <lineage>
        <taxon>Bacteria</taxon>
        <taxon>Pseudomonadati</taxon>
        <taxon>Pseudomonadota</taxon>
        <taxon>Alphaproteobacteria</taxon>
        <taxon>Rhodobacterales</taxon>
        <taxon>Roseobacteraceae</taxon>
        <taxon>Roseovarius</taxon>
    </lineage>
</organism>
<proteinExistence type="predicted"/>
<gene>
    <name evidence="5" type="ORF">ACFFU4_10400</name>
</gene>
<dbReference type="Pfam" id="PF12804">
    <property type="entry name" value="NTP_transf_3"/>
    <property type="match status" value="1"/>
</dbReference>
<dbReference type="InterPro" id="IPR025877">
    <property type="entry name" value="MobA-like_NTP_Trfase"/>
</dbReference>
<evidence type="ECO:0000313" key="6">
    <source>
        <dbReference type="Proteomes" id="UP001589670"/>
    </source>
</evidence>
<dbReference type="Gene3D" id="3.90.550.10">
    <property type="entry name" value="Spore Coat Polysaccharide Biosynthesis Protein SpsA, Chain A"/>
    <property type="match status" value="1"/>
</dbReference>
<comment type="caution">
    <text evidence="5">The sequence shown here is derived from an EMBL/GenBank/DDBJ whole genome shotgun (WGS) entry which is preliminary data.</text>
</comment>
<evidence type="ECO:0000256" key="2">
    <source>
        <dbReference type="ARBA" id="ARBA00022695"/>
    </source>
</evidence>
<keyword evidence="1" id="KW-0808">Transferase</keyword>
<protein>
    <submittedName>
        <fullName evidence="5">Nucleotidyltransferase family protein</fullName>
    </submittedName>
</protein>
<dbReference type="InterPro" id="IPR050065">
    <property type="entry name" value="GlmU-like"/>
</dbReference>
<dbReference type="Proteomes" id="UP001589670">
    <property type="component" value="Unassembled WGS sequence"/>
</dbReference>
<sequence length="233" mass="24644">MNLPRPLPVMIFAAGFGTRMGALTQDRPKPLIEVAGRALIDHALDLVTAYTPPRTVVNLHYRADQLAAHLDGRGALLSHETPDILDTGGGLRAALPLLGDGPVLTMNSDAIWRGPNPLPHLAAGWDGAHMGALLLCLPPDRALGHAGPGDFTLAPDGRLSRGPGLVYSGVQIIDPACLAGIPETVFSLNRAWNRLAAEGRLFGAVYPGHWCDVGHPEGIALAEDMLAQTHVRD</sequence>
<evidence type="ECO:0000256" key="1">
    <source>
        <dbReference type="ARBA" id="ARBA00022679"/>
    </source>
</evidence>
<dbReference type="InterPro" id="IPR029044">
    <property type="entry name" value="Nucleotide-diphossugar_trans"/>
</dbReference>
<keyword evidence="3" id="KW-0460">Magnesium</keyword>
<dbReference type="CDD" id="cd06422">
    <property type="entry name" value="NTP_transferase_like_1"/>
    <property type="match status" value="1"/>
</dbReference>